<feature type="compositionally biased region" description="Acidic residues" evidence="2">
    <location>
        <begin position="128"/>
        <end position="144"/>
    </location>
</feature>
<gene>
    <name evidence="3" type="ORF">ALTATR162_LOCUS8008</name>
</gene>
<keyword evidence="1" id="KW-0175">Coiled coil</keyword>
<evidence type="ECO:0000256" key="2">
    <source>
        <dbReference type="SAM" id="MobiDB-lite"/>
    </source>
</evidence>
<dbReference type="OrthoDB" id="3781687at2759"/>
<keyword evidence="4" id="KW-1185">Reference proteome</keyword>
<dbReference type="GeneID" id="67020071"/>
<feature type="coiled-coil region" evidence="1">
    <location>
        <begin position="269"/>
        <end position="298"/>
    </location>
</feature>
<dbReference type="AlphaFoldDB" id="A0A8J2IF27"/>
<feature type="region of interest" description="Disordered" evidence="2">
    <location>
        <begin position="221"/>
        <end position="257"/>
    </location>
</feature>
<comment type="caution">
    <text evidence="3">The sequence shown here is derived from an EMBL/GenBank/DDBJ whole genome shotgun (WGS) entry which is preliminary data.</text>
</comment>
<feature type="region of interest" description="Disordered" evidence="2">
    <location>
        <begin position="120"/>
        <end position="209"/>
    </location>
</feature>
<evidence type="ECO:0000313" key="3">
    <source>
        <dbReference type="EMBL" id="CAG5175213.1"/>
    </source>
</evidence>
<sequence>MGRFDTLNAETKDLVECLLPALAQSFGLTDCKDIIPEDIRMRAWDCERRDHIMDKTENDPRNWGVQFLKDLRAISRLKNGNLDEFHVDLRAKVALHEPKHPWCRLADIKEIKLDYEHPERLNPVEKEESSEESSEDSYFEELVEPDQPKGSKKRRGNHEIYEARVLEKRRKHPPSRLRRAESGGYQRHDKYANKRSRSVRTSATPEGRRPVIHRPTRTVLTDDEDSVSSCGGRSLLPHPTPAFSVSPGPQGARMYPIETTDTCNEPVAVQKLQAELEVAEAELKAARLKYQYLQAKEQAENESLYGGSGTAEMPRRFD</sequence>
<evidence type="ECO:0000256" key="1">
    <source>
        <dbReference type="SAM" id="Coils"/>
    </source>
</evidence>
<evidence type="ECO:0000313" key="4">
    <source>
        <dbReference type="Proteomes" id="UP000676310"/>
    </source>
</evidence>
<name>A0A8J2IF27_9PLEO</name>
<reference evidence="3" key="1">
    <citation type="submission" date="2021-05" db="EMBL/GenBank/DDBJ databases">
        <authorList>
            <person name="Stam R."/>
        </authorList>
    </citation>
    <scope>NUCLEOTIDE SEQUENCE</scope>
    <source>
        <strain evidence="3">CS162</strain>
    </source>
</reference>
<dbReference type="EMBL" id="CAJRGZ010000022">
    <property type="protein sequence ID" value="CAG5175213.1"/>
    <property type="molecule type" value="Genomic_DNA"/>
</dbReference>
<accession>A0A8J2IF27</accession>
<protein>
    <submittedName>
        <fullName evidence="3">Uncharacterized protein</fullName>
    </submittedName>
</protein>
<organism evidence="3 4">
    <name type="scientific">Alternaria atra</name>
    <dbReference type="NCBI Taxonomy" id="119953"/>
    <lineage>
        <taxon>Eukaryota</taxon>
        <taxon>Fungi</taxon>
        <taxon>Dikarya</taxon>
        <taxon>Ascomycota</taxon>
        <taxon>Pezizomycotina</taxon>
        <taxon>Dothideomycetes</taxon>
        <taxon>Pleosporomycetidae</taxon>
        <taxon>Pleosporales</taxon>
        <taxon>Pleosporineae</taxon>
        <taxon>Pleosporaceae</taxon>
        <taxon>Alternaria</taxon>
        <taxon>Alternaria sect. Ulocladioides</taxon>
    </lineage>
</organism>
<feature type="region of interest" description="Disordered" evidence="2">
    <location>
        <begin position="299"/>
        <end position="318"/>
    </location>
</feature>
<dbReference type="Proteomes" id="UP000676310">
    <property type="component" value="Unassembled WGS sequence"/>
</dbReference>
<feature type="compositionally biased region" description="Basic residues" evidence="2">
    <location>
        <begin position="167"/>
        <end position="177"/>
    </location>
</feature>
<proteinExistence type="predicted"/>
<dbReference type="RefSeq" id="XP_043171572.1">
    <property type="nucleotide sequence ID" value="XM_043315637.1"/>
</dbReference>
<feature type="compositionally biased region" description="Basic and acidic residues" evidence="2">
    <location>
        <begin position="157"/>
        <end position="166"/>
    </location>
</feature>
<feature type="compositionally biased region" description="Basic and acidic residues" evidence="2">
    <location>
        <begin position="178"/>
        <end position="192"/>
    </location>
</feature>